<dbReference type="InterPro" id="IPR038475">
    <property type="entry name" value="RecG_C_sf"/>
</dbReference>
<dbReference type="Gene3D" id="3.30.950.30">
    <property type="entry name" value="Schlafen, AAA domain"/>
    <property type="match status" value="1"/>
</dbReference>
<dbReference type="KEGG" id="cia:BEN51_06085"/>
<dbReference type="Gene3D" id="3.30.565.60">
    <property type="match status" value="1"/>
</dbReference>
<keyword evidence="2" id="KW-0547">Nucleotide-binding</keyword>
<dbReference type="InterPro" id="IPR038461">
    <property type="entry name" value="Schlafen_AlbA_2_dom_sf"/>
</dbReference>
<gene>
    <name evidence="2" type="ORF">BEN51_06085</name>
</gene>
<dbReference type="EMBL" id="CP016786">
    <property type="protein sequence ID" value="ASW43060.1"/>
    <property type="molecule type" value="Genomic_DNA"/>
</dbReference>
<feature type="domain" description="Schlafen AlbA-2" evidence="1">
    <location>
        <begin position="14"/>
        <end position="135"/>
    </location>
</feature>
<keyword evidence="3" id="KW-1185">Reference proteome</keyword>
<dbReference type="GO" id="GO:0005524">
    <property type="term" value="F:ATP binding"/>
    <property type="evidence" value="ECO:0007669"/>
    <property type="project" value="UniProtKB-KW"/>
</dbReference>
<dbReference type="InterPro" id="IPR007421">
    <property type="entry name" value="Schlafen_AlbA_2_dom"/>
</dbReference>
<protein>
    <submittedName>
        <fullName evidence="2">ATP-binding protein</fullName>
    </submittedName>
</protein>
<evidence type="ECO:0000313" key="2">
    <source>
        <dbReference type="EMBL" id="ASW43060.1"/>
    </source>
</evidence>
<dbReference type="Pfam" id="PF04326">
    <property type="entry name" value="SLFN_AlbA_2"/>
    <property type="match status" value="1"/>
</dbReference>
<proteinExistence type="predicted"/>
<dbReference type="Proteomes" id="UP000264883">
    <property type="component" value="Chromosome"/>
</dbReference>
<dbReference type="RefSeq" id="WP_119865199.1">
    <property type="nucleotide sequence ID" value="NZ_CP016786.1"/>
</dbReference>
<dbReference type="PANTHER" id="PTHR30595">
    <property type="entry name" value="GLPR-RELATED TRANSCRIPTIONAL REPRESSOR"/>
    <property type="match status" value="1"/>
</dbReference>
<organism evidence="2 3">
    <name type="scientific">Clostridium isatidis</name>
    <dbReference type="NCBI Taxonomy" id="182773"/>
    <lineage>
        <taxon>Bacteria</taxon>
        <taxon>Bacillati</taxon>
        <taxon>Bacillota</taxon>
        <taxon>Clostridia</taxon>
        <taxon>Eubacteriales</taxon>
        <taxon>Clostridiaceae</taxon>
        <taxon>Clostridium</taxon>
    </lineage>
</organism>
<keyword evidence="2" id="KW-0067">ATP-binding</keyword>
<dbReference type="PANTHER" id="PTHR30595:SF6">
    <property type="entry name" value="SCHLAFEN ALBA-2 DOMAIN-CONTAINING PROTEIN"/>
    <property type="match status" value="1"/>
</dbReference>
<sequence length="391" mass="44672">MDVKKLKSLLKRSEGTKLDFKLKLSLQYESGKKELAKDICAIANSKGGRGYIIIGIEDKTRKIVGLSDNNLIEEEQIQQIISSRCEPPIPIQVDTCILEGKKICTITIFSGEQKPYQIRENGAFYVRRGSITDIMRKQELVEAFEENLDFFSETSLIPRSDISFLDDELLKRYFNKKNIDINSDNKEFLLESTGIIYKDKEEGKICCTLGGLLLFSKENSIFLPHNMIKIINKVNKDIDEVSIIQGNILEMVDKAEEIVKKILDEKYPVSAIIEGIKNAVLYRKYSAINRIIELHIGFNSILIVSPGTLIEENKSNRVNKITKRNMWLYEKLITLDNNKRFLNNGGGFTRIKKAFTGIGRVKFINSLEEDSFKIILPGAKIIYNNKLKTKK</sequence>
<evidence type="ECO:0000259" key="1">
    <source>
        <dbReference type="Pfam" id="PF04326"/>
    </source>
</evidence>
<name>A0A343JC02_9CLOT</name>
<dbReference type="OrthoDB" id="320597at2"/>
<evidence type="ECO:0000313" key="3">
    <source>
        <dbReference type="Proteomes" id="UP000264883"/>
    </source>
</evidence>
<dbReference type="AlphaFoldDB" id="A0A343JC02"/>
<reference evidence="2 3" key="1">
    <citation type="submission" date="2016-08" db="EMBL/GenBank/DDBJ databases">
        <title>Complete Genome Sequence Of The Indigo Reducing Clostridium isatidis DSM15098.</title>
        <authorList>
            <person name="Little G.T."/>
            <person name="Minton N.P."/>
        </authorList>
    </citation>
    <scope>NUCLEOTIDE SEQUENCE [LARGE SCALE GENOMIC DNA]</scope>
    <source>
        <strain evidence="2 3">DSM 15098</strain>
    </source>
</reference>
<accession>A0A343JC02</accession>